<dbReference type="Gene3D" id="3.30.43.10">
    <property type="entry name" value="Uridine Diphospho-n-acetylenolpyruvylglucosamine Reductase, domain 2"/>
    <property type="match status" value="1"/>
</dbReference>
<dbReference type="SUPFAM" id="SSF56176">
    <property type="entry name" value="FAD-binding/transporter-associated domain-like"/>
    <property type="match status" value="1"/>
</dbReference>
<keyword evidence="8" id="KW-1185">Reference proteome</keyword>
<keyword evidence="5" id="KW-0560">Oxidoreductase</keyword>
<keyword evidence="3" id="KW-0285">Flavoprotein</keyword>
<comment type="similarity">
    <text evidence="2">Belongs to the oxygen-dependent FAD-linked oxidoreductase family.</text>
</comment>
<comment type="cofactor">
    <cofactor evidence="1">
        <name>FAD</name>
        <dbReference type="ChEBI" id="CHEBI:57692"/>
    </cofactor>
</comment>
<evidence type="ECO:0000256" key="4">
    <source>
        <dbReference type="ARBA" id="ARBA00022827"/>
    </source>
</evidence>
<sequence length="433" mass="44794">MTSAETTSITDLLDRATRGSVWAPGSAEYDGEVAGFNVAVSHSPAAVVVADDADDVAAAVRVAAAAGYGVAVKATGHGARATDDTSIMISTRRLSDVHIDAGARTATVGAGVRWQQVLDAAAVFDLGAPSGSSTAAGAVGYTLGGGLSPLGRTIGFAADLVRSFQIVTADGRVTMIDEHTDGELFWALRGGGGGGFGIVTEMVIDLLPMHTVFGGGMFFDLEDAPTVLHAWRTWVQAVPESVSTSIALLHLPPDPALAVELRGRTVLHLRYAHVGSAERGQELLAPMRSIAEPIIDTVATMPMTALASIHMDPVEPLPVIERGLLLSTMTEKTIDAVLSAADLPVATVELRLMGGALDRSPRSPGSVGGRSSAFCLYLIGVAEPAIAADLPGVLDELLSRFTADSADRAFLNLAGTGSMDLVRAGWSTTESER</sequence>
<gene>
    <name evidence="7" type="ORF">R3P96_26675</name>
</gene>
<dbReference type="PANTHER" id="PTHR42973">
    <property type="entry name" value="BINDING OXIDOREDUCTASE, PUTATIVE (AFU_ORTHOLOGUE AFUA_1G17690)-RELATED"/>
    <property type="match status" value="1"/>
</dbReference>
<dbReference type="InterPro" id="IPR016166">
    <property type="entry name" value="FAD-bd_PCMH"/>
</dbReference>
<dbReference type="InterPro" id="IPR006094">
    <property type="entry name" value="Oxid_FAD_bind_N"/>
</dbReference>
<dbReference type="EMBL" id="JAWLJX010000026">
    <property type="protein sequence ID" value="MDV6264931.1"/>
    <property type="molecule type" value="Genomic_DNA"/>
</dbReference>
<evidence type="ECO:0000256" key="1">
    <source>
        <dbReference type="ARBA" id="ARBA00001974"/>
    </source>
</evidence>
<dbReference type="Pfam" id="PF01565">
    <property type="entry name" value="FAD_binding_4"/>
    <property type="match status" value="1"/>
</dbReference>
<keyword evidence="4" id="KW-0274">FAD</keyword>
<dbReference type="RefSeq" id="WP_317566923.1">
    <property type="nucleotide sequence ID" value="NZ_JAWLJX010000026.1"/>
</dbReference>
<dbReference type="InterPro" id="IPR050416">
    <property type="entry name" value="FAD-linked_Oxidoreductase"/>
</dbReference>
<dbReference type="PROSITE" id="PS00862">
    <property type="entry name" value="OX2_COVAL_FAD"/>
    <property type="match status" value="1"/>
</dbReference>
<feature type="domain" description="FAD-binding PCMH-type" evidence="6">
    <location>
        <begin position="40"/>
        <end position="209"/>
    </location>
</feature>
<dbReference type="Gene3D" id="3.30.465.10">
    <property type="match status" value="1"/>
</dbReference>
<dbReference type="InterPro" id="IPR016167">
    <property type="entry name" value="FAD-bd_PCMH_sub1"/>
</dbReference>
<dbReference type="Proteomes" id="UP001185755">
    <property type="component" value="Unassembled WGS sequence"/>
</dbReference>
<evidence type="ECO:0000256" key="3">
    <source>
        <dbReference type="ARBA" id="ARBA00022630"/>
    </source>
</evidence>
<comment type="caution">
    <text evidence="7">The sequence shown here is derived from an EMBL/GenBank/DDBJ whole genome shotgun (WGS) entry which is preliminary data.</text>
</comment>
<evidence type="ECO:0000259" key="6">
    <source>
        <dbReference type="PROSITE" id="PS51387"/>
    </source>
</evidence>
<protein>
    <submittedName>
        <fullName evidence="7">FAD-binding protein</fullName>
    </submittedName>
</protein>
<dbReference type="PROSITE" id="PS51387">
    <property type="entry name" value="FAD_PCMH"/>
    <property type="match status" value="1"/>
</dbReference>
<dbReference type="InterPro" id="IPR006093">
    <property type="entry name" value="Oxy_OxRdtase_FAD_BS"/>
</dbReference>
<proteinExistence type="inferred from homology"/>
<evidence type="ECO:0000313" key="7">
    <source>
        <dbReference type="EMBL" id="MDV6264931.1"/>
    </source>
</evidence>
<dbReference type="Gene3D" id="3.40.462.20">
    <property type="match status" value="1"/>
</dbReference>
<dbReference type="PANTHER" id="PTHR42973:SF39">
    <property type="entry name" value="FAD-BINDING PCMH-TYPE DOMAIN-CONTAINING PROTEIN"/>
    <property type="match status" value="1"/>
</dbReference>
<evidence type="ECO:0000256" key="2">
    <source>
        <dbReference type="ARBA" id="ARBA00005466"/>
    </source>
</evidence>
<dbReference type="InterPro" id="IPR016169">
    <property type="entry name" value="FAD-bd_PCMH_sub2"/>
</dbReference>
<evidence type="ECO:0000313" key="8">
    <source>
        <dbReference type="Proteomes" id="UP001185755"/>
    </source>
</evidence>
<name>A0ABU4BL60_9NOCA</name>
<accession>A0ABU4BL60</accession>
<feature type="non-terminal residue" evidence="7">
    <location>
        <position position="433"/>
    </location>
</feature>
<reference evidence="7 8" key="1">
    <citation type="submission" date="2023-10" db="EMBL/GenBank/DDBJ databases">
        <title>Development of a sustainable strategy for remediation of hydrocarbon-contaminated territories based on the waste exchange concept.</title>
        <authorList>
            <person name="Krivoruchko A."/>
        </authorList>
    </citation>
    <scope>NUCLEOTIDE SEQUENCE [LARGE SCALE GENOMIC DNA]</scope>
    <source>
        <strain evidence="7 8">IEGM 1323</strain>
    </source>
</reference>
<dbReference type="InterPro" id="IPR036318">
    <property type="entry name" value="FAD-bd_PCMH-like_sf"/>
</dbReference>
<evidence type="ECO:0000256" key="5">
    <source>
        <dbReference type="ARBA" id="ARBA00023002"/>
    </source>
</evidence>
<organism evidence="7 8">
    <name type="scientific">Rhodococcoides yunnanense</name>
    <dbReference type="NCBI Taxonomy" id="278209"/>
    <lineage>
        <taxon>Bacteria</taxon>
        <taxon>Bacillati</taxon>
        <taxon>Actinomycetota</taxon>
        <taxon>Actinomycetes</taxon>
        <taxon>Mycobacteriales</taxon>
        <taxon>Nocardiaceae</taxon>
        <taxon>Rhodococcoides</taxon>
    </lineage>
</organism>